<reference evidence="3" key="1">
    <citation type="journal article" date="2019" name="Int. J. Syst. Evol. Microbiol.">
        <title>The Global Catalogue of Microorganisms (GCM) 10K type strain sequencing project: providing services to taxonomists for standard genome sequencing and annotation.</title>
        <authorList>
            <consortium name="The Broad Institute Genomics Platform"/>
            <consortium name="The Broad Institute Genome Sequencing Center for Infectious Disease"/>
            <person name="Wu L."/>
            <person name="Ma J."/>
        </authorList>
    </citation>
    <scope>NUCLEOTIDE SEQUENCE [LARGE SCALE GENOMIC DNA]</scope>
    <source>
        <strain evidence="3">CGMCC 4.7466</strain>
    </source>
</reference>
<keyword evidence="3" id="KW-1185">Reference proteome</keyword>
<name>A0ABV9SV47_9BACT</name>
<sequence length="199" mass="22463">MKHILLLSSMFLVSHLTFAQFQKGDKFIGGSFHTEASRSQQKNDLHSRYMALNLNPTIGYFLSSSAAIGVIPLFSINRSTQVDTQGNKSNTTRLAGGLGFFYRKYFNLTENLYFFAQPKAEYLTNIKDDYDFYTVDLALAPGMAYRIGPKWMAELTLGGLRQRWTKSDRAIESKDRSLSLSLQPQATIGIMYFLKPGGQ</sequence>
<organism evidence="2 3">
    <name type="scientific">Negadavirga shengliensis</name>
    <dbReference type="NCBI Taxonomy" id="1389218"/>
    <lineage>
        <taxon>Bacteria</taxon>
        <taxon>Pseudomonadati</taxon>
        <taxon>Bacteroidota</taxon>
        <taxon>Cytophagia</taxon>
        <taxon>Cytophagales</taxon>
        <taxon>Cyclobacteriaceae</taxon>
        <taxon>Negadavirga</taxon>
    </lineage>
</organism>
<keyword evidence="1" id="KW-0732">Signal</keyword>
<protein>
    <recommendedName>
        <fullName evidence="4">Outer membrane protein beta-barrel domain-containing protein</fullName>
    </recommendedName>
</protein>
<accession>A0ABV9SV47</accession>
<proteinExistence type="predicted"/>
<feature type="chain" id="PRO_5045259663" description="Outer membrane protein beta-barrel domain-containing protein" evidence="1">
    <location>
        <begin position="20"/>
        <end position="199"/>
    </location>
</feature>
<dbReference type="Proteomes" id="UP001595818">
    <property type="component" value="Unassembled WGS sequence"/>
</dbReference>
<evidence type="ECO:0000313" key="3">
    <source>
        <dbReference type="Proteomes" id="UP001595818"/>
    </source>
</evidence>
<evidence type="ECO:0008006" key="4">
    <source>
        <dbReference type="Google" id="ProtNLM"/>
    </source>
</evidence>
<evidence type="ECO:0000313" key="2">
    <source>
        <dbReference type="EMBL" id="MFC4870241.1"/>
    </source>
</evidence>
<evidence type="ECO:0000256" key="1">
    <source>
        <dbReference type="SAM" id="SignalP"/>
    </source>
</evidence>
<dbReference type="RefSeq" id="WP_377060610.1">
    <property type="nucleotide sequence ID" value="NZ_JBHSJJ010000001.1"/>
</dbReference>
<feature type="signal peptide" evidence="1">
    <location>
        <begin position="1"/>
        <end position="19"/>
    </location>
</feature>
<comment type="caution">
    <text evidence="2">The sequence shown here is derived from an EMBL/GenBank/DDBJ whole genome shotgun (WGS) entry which is preliminary data.</text>
</comment>
<gene>
    <name evidence="2" type="ORF">ACFPFU_00980</name>
</gene>
<dbReference type="EMBL" id="JBHSJJ010000001">
    <property type="protein sequence ID" value="MFC4870241.1"/>
    <property type="molecule type" value="Genomic_DNA"/>
</dbReference>